<dbReference type="AlphaFoldDB" id="A0A2H3CGT9"/>
<name>A0A2H3CGT9_ARMGA</name>
<accession>A0A2H3CGT9</accession>
<dbReference type="InParanoid" id="A0A2H3CGT9"/>
<sequence length="98" mass="11717">PPSMIEYLKTNWMGETVLWSAVHRQGRSIFDDCDPNMLVEAWHHLLKGKFLEHKRNRRLDHLIYVLVKCTIPYFIQRHQRQEAGFDGLSLELKERKSI</sequence>
<feature type="non-terminal residue" evidence="1">
    <location>
        <position position="98"/>
    </location>
</feature>
<proteinExistence type="predicted"/>
<dbReference type="Proteomes" id="UP000217790">
    <property type="component" value="Unassembled WGS sequence"/>
</dbReference>
<evidence type="ECO:0000313" key="2">
    <source>
        <dbReference type="Proteomes" id="UP000217790"/>
    </source>
</evidence>
<dbReference type="OMA" id="RNIWEAN"/>
<gene>
    <name evidence="1" type="ORF">ARMGADRAFT_877505</name>
</gene>
<organism evidence="1 2">
    <name type="scientific">Armillaria gallica</name>
    <name type="common">Bulbous honey fungus</name>
    <name type="synonym">Armillaria bulbosa</name>
    <dbReference type="NCBI Taxonomy" id="47427"/>
    <lineage>
        <taxon>Eukaryota</taxon>
        <taxon>Fungi</taxon>
        <taxon>Dikarya</taxon>
        <taxon>Basidiomycota</taxon>
        <taxon>Agaricomycotina</taxon>
        <taxon>Agaricomycetes</taxon>
        <taxon>Agaricomycetidae</taxon>
        <taxon>Agaricales</taxon>
        <taxon>Marasmiineae</taxon>
        <taxon>Physalacriaceae</taxon>
        <taxon>Armillaria</taxon>
    </lineage>
</organism>
<dbReference type="STRING" id="47427.A0A2H3CGT9"/>
<protein>
    <submittedName>
        <fullName evidence="1">Uncharacterized protein</fullName>
    </submittedName>
</protein>
<dbReference type="EMBL" id="KZ293719">
    <property type="protein sequence ID" value="PBK82309.1"/>
    <property type="molecule type" value="Genomic_DNA"/>
</dbReference>
<feature type="non-terminal residue" evidence="1">
    <location>
        <position position="1"/>
    </location>
</feature>
<reference evidence="2" key="1">
    <citation type="journal article" date="2017" name="Nat. Ecol. Evol.">
        <title>Genome expansion and lineage-specific genetic innovations in the forest pathogenic fungi Armillaria.</title>
        <authorList>
            <person name="Sipos G."/>
            <person name="Prasanna A.N."/>
            <person name="Walter M.C."/>
            <person name="O'Connor E."/>
            <person name="Balint B."/>
            <person name="Krizsan K."/>
            <person name="Kiss B."/>
            <person name="Hess J."/>
            <person name="Varga T."/>
            <person name="Slot J."/>
            <person name="Riley R."/>
            <person name="Boka B."/>
            <person name="Rigling D."/>
            <person name="Barry K."/>
            <person name="Lee J."/>
            <person name="Mihaltcheva S."/>
            <person name="LaButti K."/>
            <person name="Lipzen A."/>
            <person name="Waldron R."/>
            <person name="Moloney N.M."/>
            <person name="Sperisen C."/>
            <person name="Kredics L."/>
            <person name="Vagvoelgyi C."/>
            <person name="Patrignani A."/>
            <person name="Fitzpatrick D."/>
            <person name="Nagy I."/>
            <person name="Doyle S."/>
            <person name="Anderson J.B."/>
            <person name="Grigoriev I.V."/>
            <person name="Gueldener U."/>
            <person name="Muensterkoetter M."/>
            <person name="Nagy L.G."/>
        </authorList>
    </citation>
    <scope>NUCLEOTIDE SEQUENCE [LARGE SCALE GENOMIC DNA]</scope>
    <source>
        <strain evidence="2">Ar21-2</strain>
    </source>
</reference>
<evidence type="ECO:0000313" key="1">
    <source>
        <dbReference type="EMBL" id="PBK82309.1"/>
    </source>
</evidence>
<keyword evidence="2" id="KW-1185">Reference proteome</keyword>
<dbReference type="OrthoDB" id="3247294at2759"/>